<dbReference type="InterPro" id="IPR002110">
    <property type="entry name" value="Ankyrin_rpt"/>
</dbReference>
<dbReference type="EMBL" id="HG994584">
    <property type="protein sequence ID" value="CAF2957693.1"/>
    <property type="molecule type" value="Genomic_DNA"/>
</dbReference>
<evidence type="ECO:0000313" key="5">
    <source>
        <dbReference type="Proteomes" id="UP000675881"/>
    </source>
</evidence>
<dbReference type="InterPro" id="IPR036770">
    <property type="entry name" value="Ankyrin_rpt-contain_sf"/>
</dbReference>
<dbReference type="Pfam" id="PF12796">
    <property type="entry name" value="Ank_2"/>
    <property type="match status" value="1"/>
</dbReference>
<dbReference type="PANTHER" id="PTHR24198">
    <property type="entry name" value="ANKYRIN REPEAT AND PROTEIN KINASE DOMAIN-CONTAINING PROTEIN"/>
    <property type="match status" value="1"/>
</dbReference>
<dbReference type="PROSITE" id="PS50088">
    <property type="entry name" value="ANK_REPEAT"/>
    <property type="match status" value="3"/>
</dbReference>
<feature type="compositionally biased region" description="Basic and acidic residues" evidence="3">
    <location>
        <begin position="13"/>
        <end position="36"/>
    </location>
</feature>
<sequence length="225" mass="25193">MNSRVNMSVPWKDGTKNDFEEMKEAARQGLLEKNEAGDSDDDFDSDSPTPDKDEEPPEKLGERFLWFAQRGNMDEVSQILDDEPHLISFKDEDGYTALHRSAYTNHSKLAKYLLLKEGDLSAVTVDGWTPLHSACRWNAFECVELFLAWGADPNLTTPGGQTPLHLAATHGEALELLLLLRPKCNTQMKNGQGDTPKDIAFRKSVDVFQTLNVFGCKALFDLSDD</sequence>
<evidence type="ECO:0000313" key="4">
    <source>
        <dbReference type="EMBL" id="CAF2957693.1"/>
    </source>
</evidence>
<evidence type="ECO:0000256" key="3">
    <source>
        <dbReference type="SAM" id="MobiDB-lite"/>
    </source>
</evidence>
<dbReference type="AlphaFoldDB" id="A0A7R8CX20"/>
<dbReference type="Proteomes" id="UP000675881">
    <property type="component" value="Chromosome 5"/>
</dbReference>
<name>A0A7R8CX20_LEPSM</name>
<evidence type="ECO:0000256" key="2">
    <source>
        <dbReference type="ARBA" id="ARBA00023043"/>
    </source>
</evidence>
<gene>
    <name evidence="4" type="ORF">LSAA_10312</name>
</gene>
<organism evidence="4 5">
    <name type="scientific">Lepeophtheirus salmonis</name>
    <name type="common">Salmon louse</name>
    <name type="synonym">Caligus salmonis</name>
    <dbReference type="NCBI Taxonomy" id="72036"/>
    <lineage>
        <taxon>Eukaryota</taxon>
        <taxon>Metazoa</taxon>
        <taxon>Ecdysozoa</taxon>
        <taxon>Arthropoda</taxon>
        <taxon>Crustacea</taxon>
        <taxon>Multicrustacea</taxon>
        <taxon>Hexanauplia</taxon>
        <taxon>Copepoda</taxon>
        <taxon>Siphonostomatoida</taxon>
        <taxon>Caligidae</taxon>
        <taxon>Lepeophtheirus</taxon>
    </lineage>
</organism>
<keyword evidence="1" id="KW-0677">Repeat</keyword>
<evidence type="ECO:0000256" key="1">
    <source>
        <dbReference type="ARBA" id="ARBA00022737"/>
    </source>
</evidence>
<dbReference type="PIRSF" id="PIRSF000654">
    <property type="entry name" value="Integrin-linked_kinase"/>
    <property type="match status" value="1"/>
</dbReference>
<reference evidence="4" key="1">
    <citation type="submission" date="2021-02" db="EMBL/GenBank/DDBJ databases">
        <authorList>
            <person name="Bekaert M."/>
        </authorList>
    </citation>
    <scope>NUCLEOTIDE SEQUENCE</scope>
    <source>
        <strain evidence="4">IoA-00</strain>
    </source>
</reference>
<dbReference type="OrthoDB" id="19174at2759"/>
<keyword evidence="2" id="KW-0040">ANK repeat</keyword>
<proteinExistence type="predicted"/>
<dbReference type="PANTHER" id="PTHR24198:SF165">
    <property type="entry name" value="ANKYRIN REPEAT-CONTAINING PROTEIN-RELATED"/>
    <property type="match status" value="1"/>
</dbReference>
<feature type="region of interest" description="Disordered" evidence="3">
    <location>
        <begin position="1"/>
        <end position="59"/>
    </location>
</feature>
<dbReference type="Pfam" id="PF00023">
    <property type="entry name" value="Ank"/>
    <property type="match status" value="1"/>
</dbReference>
<accession>A0A7R8CX20</accession>
<protein>
    <submittedName>
        <fullName evidence="4">ANKRD49</fullName>
    </submittedName>
</protein>
<dbReference type="SMART" id="SM00248">
    <property type="entry name" value="ANK"/>
    <property type="match status" value="3"/>
</dbReference>
<dbReference type="Gene3D" id="1.25.40.20">
    <property type="entry name" value="Ankyrin repeat-containing domain"/>
    <property type="match status" value="1"/>
</dbReference>
<dbReference type="PROSITE" id="PS50297">
    <property type="entry name" value="ANK_REP_REGION"/>
    <property type="match status" value="2"/>
</dbReference>
<keyword evidence="5" id="KW-1185">Reference proteome</keyword>
<dbReference type="SUPFAM" id="SSF48403">
    <property type="entry name" value="Ankyrin repeat"/>
    <property type="match status" value="1"/>
</dbReference>